<gene>
    <name evidence="9" type="ORF">H0A76_12810</name>
</gene>
<dbReference type="GO" id="GO:0003964">
    <property type="term" value="F:RNA-directed DNA polymerase activity"/>
    <property type="evidence" value="ECO:0007669"/>
    <property type="project" value="UniProtKB-KW"/>
</dbReference>
<dbReference type="PANTHER" id="PTHR24559">
    <property type="entry name" value="TRANSPOSON TY3-I GAG-POL POLYPROTEIN"/>
    <property type="match status" value="1"/>
</dbReference>
<evidence type="ECO:0000256" key="7">
    <source>
        <dbReference type="ARBA" id="ARBA00022918"/>
    </source>
</evidence>
<dbReference type="GO" id="GO:0004519">
    <property type="term" value="F:endonuclease activity"/>
    <property type="evidence" value="ECO:0007669"/>
    <property type="project" value="UniProtKB-KW"/>
</dbReference>
<protein>
    <submittedName>
        <fullName evidence="9">RNA-directed DNA polymerase</fullName>
    </submittedName>
</protein>
<sequence length="145" mass="16551">MNNEVNFSILKSLVISRRLGRKKGGTTRFCRLRRLNAVTINDAYPLPRIDDSFDHLSGSCWFSTLDLCSGYWQVECEGSDRHKTAFATRSGLYEFRVMPFGLKGAPATFERLLETVLAGLQWDICLIYLDDVLFGLLFETWGQTL</sequence>
<dbReference type="Gene3D" id="3.30.70.270">
    <property type="match status" value="1"/>
</dbReference>
<dbReference type="SUPFAM" id="SSF56672">
    <property type="entry name" value="DNA/RNA polymerases"/>
    <property type="match status" value="1"/>
</dbReference>
<keyword evidence="1" id="KW-0645">Protease</keyword>
<reference evidence="9 10" key="1">
    <citation type="submission" date="2020-05" db="EMBL/GenBank/DDBJ databases">
        <title>Horizontal transmission and recombination maintain forever young bacterial symbiont genomes.</title>
        <authorList>
            <person name="Russell S.L."/>
            <person name="Pepper-Tunick E."/>
            <person name="Svedberg J."/>
            <person name="Byrne A."/>
            <person name="Ruelas Castillo J."/>
            <person name="Vollmers C."/>
            <person name="Beinart R.A."/>
            <person name="Corbett-Detig R."/>
        </authorList>
    </citation>
    <scope>NUCLEOTIDE SEQUENCE [LARGE SCALE GENOMIC DNA]</scope>
    <source>
        <strain evidence="9">455</strain>
    </source>
</reference>
<dbReference type="Pfam" id="PF00078">
    <property type="entry name" value="RVT_1"/>
    <property type="match status" value="1"/>
</dbReference>
<dbReference type="GO" id="GO:0008233">
    <property type="term" value="F:peptidase activity"/>
    <property type="evidence" value="ECO:0007669"/>
    <property type="project" value="UniProtKB-KW"/>
</dbReference>
<accession>A0A853F820</accession>
<dbReference type="Proteomes" id="UP000568751">
    <property type="component" value="Unassembled WGS sequence"/>
</dbReference>
<dbReference type="CDD" id="cd01647">
    <property type="entry name" value="RT_LTR"/>
    <property type="match status" value="1"/>
</dbReference>
<proteinExistence type="predicted"/>
<keyword evidence="3" id="KW-0548">Nucleotidyltransferase</keyword>
<evidence type="ECO:0000256" key="1">
    <source>
        <dbReference type="ARBA" id="ARBA00022670"/>
    </source>
</evidence>
<evidence type="ECO:0000256" key="2">
    <source>
        <dbReference type="ARBA" id="ARBA00022679"/>
    </source>
</evidence>
<keyword evidence="5" id="KW-0255">Endonuclease</keyword>
<keyword evidence="6" id="KW-0378">Hydrolase</keyword>
<comment type="caution">
    <text evidence="9">The sequence shown here is derived from an EMBL/GenBank/DDBJ whole genome shotgun (WGS) entry which is preliminary data.</text>
</comment>
<dbReference type="InterPro" id="IPR043502">
    <property type="entry name" value="DNA/RNA_pol_sf"/>
</dbReference>
<evidence type="ECO:0000256" key="5">
    <source>
        <dbReference type="ARBA" id="ARBA00022759"/>
    </source>
</evidence>
<evidence type="ECO:0000256" key="4">
    <source>
        <dbReference type="ARBA" id="ARBA00022722"/>
    </source>
</evidence>
<evidence type="ECO:0000259" key="8">
    <source>
        <dbReference type="Pfam" id="PF00078"/>
    </source>
</evidence>
<dbReference type="PANTHER" id="PTHR24559:SF435">
    <property type="entry name" value="RIBONUCLEASE H"/>
    <property type="match status" value="1"/>
</dbReference>
<dbReference type="EMBL" id="JACCHT010000009">
    <property type="protein sequence ID" value="NYT28649.1"/>
    <property type="molecule type" value="Genomic_DNA"/>
</dbReference>
<dbReference type="InterPro" id="IPR053134">
    <property type="entry name" value="RNA-dir_DNA_polymerase"/>
</dbReference>
<dbReference type="InterPro" id="IPR000477">
    <property type="entry name" value="RT_dom"/>
</dbReference>
<keyword evidence="7 9" id="KW-0695">RNA-directed DNA polymerase</keyword>
<dbReference type="AlphaFoldDB" id="A0A853F820"/>
<keyword evidence="2" id="KW-0808">Transferase</keyword>
<dbReference type="Gene3D" id="3.10.10.10">
    <property type="entry name" value="HIV Type 1 Reverse Transcriptase, subunit A, domain 1"/>
    <property type="match status" value="1"/>
</dbReference>
<evidence type="ECO:0000313" key="10">
    <source>
        <dbReference type="Proteomes" id="UP000568751"/>
    </source>
</evidence>
<name>A0A853F820_9GAMM</name>
<keyword evidence="4" id="KW-0540">Nuclease</keyword>
<dbReference type="FunFam" id="3.10.10.10:FF:000007">
    <property type="entry name" value="Retrovirus-related Pol polyprotein from transposon 17.6-like Protein"/>
    <property type="match status" value="1"/>
</dbReference>
<organism evidence="9 10">
    <name type="scientific">Candidatus Thiodubiliella endoseptemdiera</name>
    <dbReference type="NCBI Taxonomy" id="2738886"/>
    <lineage>
        <taxon>Bacteria</taxon>
        <taxon>Pseudomonadati</taxon>
        <taxon>Pseudomonadota</taxon>
        <taxon>Gammaproteobacteria</taxon>
        <taxon>Candidatus Pseudothioglobaceae</taxon>
        <taxon>Candidatus Thiodubiliella</taxon>
    </lineage>
</organism>
<evidence type="ECO:0000256" key="6">
    <source>
        <dbReference type="ARBA" id="ARBA00022801"/>
    </source>
</evidence>
<feature type="domain" description="Reverse transcriptase" evidence="8">
    <location>
        <begin position="21"/>
        <end position="134"/>
    </location>
</feature>
<evidence type="ECO:0000256" key="3">
    <source>
        <dbReference type="ARBA" id="ARBA00022695"/>
    </source>
</evidence>
<evidence type="ECO:0000313" key="9">
    <source>
        <dbReference type="EMBL" id="NYT28649.1"/>
    </source>
</evidence>
<dbReference type="GO" id="GO:0006508">
    <property type="term" value="P:proteolysis"/>
    <property type="evidence" value="ECO:0007669"/>
    <property type="project" value="UniProtKB-KW"/>
</dbReference>
<dbReference type="InterPro" id="IPR043128">
    <property type="entry name" value="Rev_trsase/Diguanyl_cyclase"/>
</dbReference>